<evidence type="ECO:0000313" key="1">
    <source>
        <dbReference type="EMBL" id="GBO34650.1"/>
    </source>
</evidence>
<name>A0A4Y2WED5_ARAVE</name>
<sequence>MEDLKLKWTKSPSFISEKTDLKVYQRHLKYEWTSNCSFYLVDTNLSMDLNPYYAENNISALPWQYQCKMSITWTWSTSTLNAPCIVILSIIITVNQN</sequence>
<keyword evidence="2" id="KW-1185">Reference proteome</keyword>
<proteinExistence type="predicted"/>
<comment type="caution">
    <text evidence="1">The sequence shown here is derived from an EMBL/GenBank/DDBJ whole genome shotgun (WGS) entry which is preliminary data.</text>
</comment>
<organism evidence="1 2">
    <name type="scientific">Araneus ventricosus</name>
    <name type="common">Orbweaver spider</name>
    <name type="synonym">Epeira ventricosa</name>
    <dbReference type="NCBI Taxonomy" id="182803"/>
    <lineage>
        <taxon>Eukaryota</taxon>
        <taxon>Metazoa</taxon>
        <taxon>Ecdysozoa</taxon>
        <taxon>Arthropoda</taxon>
        <taxon>Chelicerata</taxon>
        <taxon>Arachnida</taxon>
        <taxon>Araneae</taxon>
        <taxon>Araneomorphae</taxon>
        <taxon>Entelegynae</taxon>
        <taxon>Araneoidea</taxon>
        <taxon>Araneidae</taxon>
        <taxon>Araneus</taxon>
    </lineage>
</organism>
<gene>
    <name evidence="1" type="ORF">AVEN_264804_1</name>
</gene>
<accession>A0A4Y2WED5</accession>
<reference evidence="1 2" key="1">
    <citation type="journal article" date="2019" name="Sci. Rep.">
        <title>Orb-weaving spider Araneus ventricosus genome elucidates the spidroin gene catalogue.</title>
        <authorList>
            <person name="Kono N."/>
            <person name="Nakamura H."/>
            <person name="Ohtoshi R."/>
            <person name="Moran D.A.P."/>
            <person name="Shinohara A."/>
            <person name="Yoshida Y."/>
            <person name="Fujiwara M."/>
            <person name="Mori M."/>
            <person name="Tomita M."/>
            <person name="Arakawa K."/>
        </authorList>
    </citation>
    <scope>NUCLEOTIDE SEQUENCE [LARGE SCALE GENOMIC DNA]</scope>
</reference>
<dbReference type="AlphaFoldDB" id="A0A4Y2WED5"/>
<dbReference type="EMBL" id="BGPR01058493">
    <property type="protein sequence ID" value="GBO34650.1"/>
    <property type="molecule type" value="Genomic_DNA"/>
</dbReference>
<protein>
    <submittedName>
        <fullName evidence="1">Uncharacterized protein</fullName>
    </submittedName>
</protein>
<dbReference type="Proteomes" id="UP000499080">
    <property type="component" value="Unassembled WGS sequence"/>
</dbReference>
<evidence type="ECO:0000313" key="2">
    <source>
        <dbReference type="Proteomes" id="UP000499080"/>
    </source>
</evidence>